<evidence type="ECO:0000259" key="8">
    <source>
        <dbReference type="PROSITE" id="PS50103"/>
    </source>
</evidence>
<dbReference type="Proteomes" id="UP001141552">
    <property type="component" value="Unassembled WGS sequence"/>
</dbReference>
<evidence type="ECO:0000313" key="9">
    <source>
        <dbReference type="EMBL" id="KAJ4825385.1"/>
    </source>
</evidence>
<dbReference type="EMBL" id="JAKUCV010006922">
    <property type="protein sequence ID" value="KAJ4825385.1"/>
    <property type="molecule type" value="Genomic_DNA"/>
</dbReference>
<dbReference type="InterPro" id="IPR002110">
    <property type="entry name" value="Ankyrin_rpt"/>
</dbReference>
<dbReference type="Pfam" id="PF25512">
    <property type="entry name" value="zf-CCCH_AtC3H23"/>
    <property type="match status" value="1"/>
</dbReference>
<dbReference type="SUPFAM" id="SSF48403">
    <property type="entry name" value="Ankyrin repeat"/>
    <property type="match status" value="1"/>
</dbReference>
<name>A0A9Q0F5N0_9ROSI</name>
<feature type="region of interest" description="Disordered" evidence="7">
    <location>
        <begin position="171"/>
        <end position="212"/>
    </location>
</feature>
<sequence length="583" mass="64270">MTNFGENKDPSPLLLDFAANNDVEGFKRSVCDESQVKAVGLWYSRDPVSKKMVVEQRTPLMVAAKYGSLEIVQLILSLPGVDVNFSCGLDNTTALHCAASSGSVRAVDVVKWLLLAGADTNVTDANGFRPYDVLVAPPNSPFLKIFLVELLKNNDDSSSVGGTGGCLRSISPPLSSSSSSSTNEGSLSPVSCKPNNNNVPVSSAKKEYPPDPTLPDVKSSLYASDEFRMYMFKIRPCSRTYTHDWTECPFVHPGENARRRDPRKFHYSCMPCPDHRKGLCKRGDLCEYSHGIFECWLHPSQYRTRVCNDGTGCRRRVCFFAHTKEELRTPSGSNATPLLSSSQPAPLDFAAALNQLPPPTSITPPCNDSNLSMAWPHQQNITNWHIPAANENQAGHLTTSFPASDLHPLEFSRRLLNELSVLPQQQADLLLYKLIVLHQLQQQRSMLSQANTAVPSATYANHHLLQFWLGSSPLGRMPTRVYEPASAPTSYLPPLSHHEEMQQKLSSLSLQGRGSNLSNHLAYSRSNSWPANVGAPANENGDWSLQNDELSGQLTEDYGEEPDLSWIQSMLKDPSDTNDRTAA</sequence>
<feature type="compositionally biased region" description="Polar residues" evidence="7">
    <location>
        <begin position="503"/>
        <end position="512"/>
    </location>
</feature>
<keyword evidence="4" id="KW-0238">DNA-binding</keyword>
<evidence type="ECO:0000256" key="1">
    <source>
        <dbReference type="ARBA" id="ARBA00022723"/>
    </source>
</evidence>
<dbReference type="GO" id="GO:0008270">
    <property type="term" value="F:zinc ion binding"/>
    <property type="evidence" value="ECO:0007669"/>
    <property type="project" value="UniProtKB-KW"/>
</dbReference>
<dbReference type="PROSITE" id="PS50088">
    <property type="entry name" value="ANK_REPEAT"/>
    <property type="match status" value="2"/>
</dbReference>
<dbReference type="GO" id="GO:0003677">
    <property type="term" value="F:DNA binding"/>
    <property type="evidence" value="ECO:0007669"/>
    <property type="project" value="UniProtKB-KW"/>
</dbReference>
<accession>A0A9Q0F5N0</accession>
<dbReference type="AlphaFoldDB" id="A0A9Q0F5N0"/>
<organism evidence="9 10">
    <name type="scientific">Turnera subulata</name>
    <dbReference type="NCBI Taxonomy" id="218843"/>
    <lineage>
        <taxon>Eukaryota</taxon>
        <taxon>Viridiplantae</taxon>
        <taxon>Streptophyta</taxon>
        <taxon>Embryophyta</taxon>
        <taxon>Tracheophyta</taxon>
        <taxon>Spermatophyta</taxon>
        <taxon>Magnoliopsida</taxon>
        <taxon>eudicotyledons</taxon>
        <taxon>Gunneridae</taxon>
        <taxon>Pentapetalae</taxon>
        <taxon>rosids</taxon>
        <taxon>fabids</taxon>
        <taxon>Malpighiales</taxon>
        <taxon>Passifloraceae</taxon>
        <taxon>Turnera</taxon>
    </lineage>
</organism>
<dbReference type="Pfam" id="PF12796">
    <property type="entry name" value="Ank_2"/>
    <property type="match status" value="1"/>
</dbReference>
<keyword evidence="3 6" id="KW-0862">Zinc</keyword>
<dbReference type="PANTHER" id="PTHR14493:SF91">
    <property type="entry name" value="C3H1-TYPE DOMAIN-CONTAINING PROTEIN"/>
    <property type="match status" value="1"/>
</dbReference>
<dbReference type="InterPro" id="IPR036770">
    <property type="entry name" value="Ankyrin_rpt-contain_sf"/>
</dbReference>
<protein>
    <recommendedName>
        <fullName evidence="8">C3H1-type domain-containing protein</fullName>
    </recommendedName>
</protein>
<feature type="domain" description="C3H1-type" evidence="8">
    <location>
        <begin position="271"/>
        <end position="293"/>
    </location>
</feature>
<dbReference type="PROSITE" id="PS50297">
    <property type="entry name" value="ANK_REP_REGION"/>
    <property type="match status" value="2"/>
</dbReference>
<reference evidence="9" key="1">
    <citation type="submission" date="2022-02" db="EMBL/GenBank/DDBJ databases">
        <authorList>
            <person name="Henning P.M."/>
            <person name="McCubbin A.G."/>
            <person name="Shore J.S."/>
        </authorList>
    </citation>
    <scope>NUCLEOTIDE SEQUENCE</scope>
    <source>
        <strain evidence="9">F60SS</strain>
        <tissue evidence="9">Leaves</tissue>
    </source>
</reference>
<dbReference type="Gene3D" id="1.25.40.20">
    <property type="entry name" value="Ankyrin repeat-containing domain"/>
    <property type="match status" value="1"/>
</dbReference>
<dbReference type="OrthoDB" id="410307at2759"/>
<feature type="repeat" description="ANK" evidence="5">
    <location>
        <begin position="55"/>
        <end position="77"/>
    </location>
</feature>
<feature type="zinc finger region" description="C3H1-type" evidence="6">
    <location>
        <begin position="271"/>
        <end position="293"/>
    </location>
</feature>
<evidence type="ECO:0000256" key="4">
    <source>
        <dbReference type="ARBA" id="ARBA00023125"/>
    </source>
</evidence>
<keyword evidence="5" id="KW-0040">ANK repeat</keyword>
<feature type="region of interest" description="Disordered" evidence="7">
    <location>
        <begin position="492"/>
        <end position="512"/>
    </location>
</feature>
<proteinExistence type="predicted"/>
<dbReference type="SMART" id="SM00356">
    <property type="entry name" value="ZnF_C3H1"/>
    <property type="match status" value="2"/>
</dbReference>
<dbReference type="SMART" id="SM00248">
    <property type="entry name" value="ANK"/>
    <property type="match status" value="2"/>
</dbReference>
<dbReference type="Gene3D" id="3.30.1370.210">
    <property type="match status" value="1"/>
</dbReference>
<evidence type="ECO:0000256" key="7">
    <source>
        <dbReference type="SAM" id="MobiDB-lite"/>
    </source>
</evidence>
<reference evidence="9" key="2">
    <citation type="journal article" date="2023" name="Plants (Basel)">
        <title>Annotation of the Turnera subulata (Passifloraceae) Draft Genome Reveals the S-Locus Evolved after the Divergence of Turneroideae from Passifloroideae in a Stepwise Manner.</title>
        <authorList>
            <person name="Henning P.M."/>
            <person name="Roalson E.H."/>
            <person name="Mir W."/>
            <person name="McCubbin A.G."/>
            <person name="Shore J.S."/>
        </authorList>
    </citation>
    <scope>NUCLEOTIDE SEQUENCE</scope>
    <source>
        <strain evidence="9">F60SS</strain>
    </source>
</reference>
<evidence type="ECO:0000256" key="3">
    <source>
        <dbReference type="ARBA" id="ARBA00022833"/>
    </source>
</evidence>
<dbReference type="PANTHER" id="PTHR14493">
    <property type="entry name" value="UNKEMPT FAMILY MEMBER"/>
    <property type="match status" value="1"/>
</dbReference>
<dbReference type="PROSITE" id="PS50103">
    <property type="entry name" value="ZF_C3H1"/>
    <property type="match status" value="1"/>
</dbReference>
<feature type="compositionally biased region" description="Basic and acidic residues" evidence="7">
    <location>
        <begin position="573"/>
        <end position="583"/>
    </location>
</feature>
<evidence type="ECO:0000256" key="6">
    <source>
        <dbReference type="PROSITE-ProRule" id="PRU00723"/>
    </source>
</evidence>
<keyword evidence="10" id="KW-1185">Reference proteome</keyword>
<dbReference type="InterPro" id="IPR057444">
    <property type="entry name" value="Znf-CCCH_AtC3H23-like"/>
</dbReference>
<keyword evidence="2 6" id="KW-0863">Zinc-finger</keyword>
<gene>
    <name evidence="9" type="ORF">Tsubulata_012540</name>
</gene>
<comment type="caution">
    <text evidence="9">The sequence shown here is derived from an EMBL/GenBank/DDBJ whole genome shotgun (WGS) entry which is preliminary data.</text>
</comment>
<feature type="compositionally biased region" description="Low complexity" evidence="7">
    <location>
        <begin position="171"/>
        <end position="189"/>
    </location>
</feature>
<keyword evidence="1 6" id="KW-0479">Metal-binding</keyword>
<evidence type="ECO:0000256" key="2">
    <source>
        <dbReference type="ARBA" id="ARBA00022771"/>
    </source>
</evidence>
<dbReference type="InterPro" id="IPR045234">
    <property type="entry name" value="Unkempt-like"/>
</dbReference>
<dbReference type="GO" id="GO:0010468">
    <property type="term" value="P:regulation of gene expression"/>
    <property type="evidence" value="ECO:0007669"/>
    <property type="project" value="UniProtKB-ARBA"/>
</dbReference>
<evidence type="ECO:0000313" key="10">
    <source>
        <dbReference type="Proteomes" id="UP001141552"/>
    </source>
</evidence>
<feature type="repeat" description="ANK" evidence="5">
    <location>
        <begin position="90"/>
        <end position="125"/>
    </location>
</feature>
<dbReference type="InterPro" id="IPR000571">
    <property type="entry name" value="Znf_CCCH"/>
</dbReference>
<evidence type="ECO:0000256" key="5">
    <source>
        <dbReference type="PROSITE-ProRule" id="PRU00023"/>
    </source>
</evidence>
<feature type="region of interest" description="Disordered" evidence="7">
    <location>
        <begin position="555"/>
        <end position="583"/>
    </location>
</feature>
<dbReference type="Pfam" id="PF00642">
    <property type="entry name" value="zf-CCCH"/>
    <property type="match status" value="1"/>
</dbReference>